<dbReference type="InterPro" id="IPR015854">
    <property type="entry name" value="ABC_transpr_LolD-like"/>
</dbReference>
<dbReference type="SUPFAM" id="SSF52540">
    <property type="entry name" value="P-loop containing nucleoside triphosphate hydrolases"/>
    <property type="match status" value="1"/>
</dbReference>
<evidence type="ECO:0000256" key="7">
    <source>
        <dbReference type="ARBA" id="ARBA00023136"/>
    </source>
</evidence>
<evidence type="ECO:0000259" key="10">
    <source>
        <dbReference type="PROSITE" id="PS50893"/>
    </source>
</evidence>
<dbReference type="PROSITE" id="PS00211">
    <property type="entry name" value="ABC_TRANSPORTER_1"/>
    <property type="match status" value="1"/>
</dbReference>
<comment type="caution">
    <text evidence="11">The sequence shown here is derived from an EMBL/GenBank/DDBJ whole genome shotgun (WGS) entry which is preliminary data.</text>
</comment>
<evidence type="ECO:0000256" key="3">
    <source>
        <dbReference type="ARBA" id="ARBA00022692"/>
    </source>
</evidence>
<dbReference type="EMBL" id="BONK01000004">
    <property type="protein sequence ID" value="GIG20840.1"/>
    <property type="molecule type" value="Genomic_DNA"/>
</dbReference>
<evidence type="ECO:0000256" key="2">
    <source>
        <dbReference type="ARBA" id="ARBA00022475"/>
    </source>
</evidence>
<dbReference type="SMART" id="SM00382">
    <property type="entry name" value="AAA"/>
    <property type="match status" value="1"/>
</dbReference>
<keyword evidence="12" id="KW-1185">Reference proteome</keyword>
<keyword evidence="4" id="KW-0547">Nucleotide-binding</keyword>
<comment type="subcellular location">
    <subcellularLocation>
        <location evidence="1">Cell inner membrane</location>
        <topology evidence="1">Multi-pass membrane protein</topology>
    </subcellularLocation>
</comment>
<dbReference type="AlphaFoldDB" id="A0A919TYQ1"/>
<protein>
    <submittedName>
        <fullName evidence="11">Macrolide export ATP-binding/permease protein MacB 1</fullName>
    </submittedName>
</protein>
<evidence type="ECO:0000313" key="12">
    <source>
        <dbReference type="Proteomes" id="UP000632740"/>
    </source>
</evidence>
<comment type="similarity">
    <text evidence="8">Belongs to the ABC transporter superfamily. Macrolide exporter (TC 3.A.1.122) family.</text>
</comment>
<organism evidence="11 12">
    <name type="scientific">Cellulomonas chitinilytica</name>
    <dbReference type="NCBI Taxonomy" id="398759"/>
    <lineage>
        <taxon>Bacteria</taxon>
        <taxon>Bacillati</taxon>
        <taxon>Actinomycetota</taxon>
        <taxon>Actinomycetes</taxon>
        <taxon>Micrococcales</taxon>
        <taxon>Cellulomonadaceae</taxon>
        <taxon>Cellulomonas</taxon>
    </lineage>
</organism>
<proteinExistence type="inferred from homology"/>
<evidence type="ECO:0000256" key="9">
    <source>
        <dbReference type="SAM" id="Phobius"/>
    </source>
</evidence>
<evidence type="ECO:0000313" key="11">
    <source>
        <dbReference type="EMBL" id="GIG20840.1"/>
    </source>
</evidence>
<dbReference type="RefSeq" id="WP_239070109.1">
    <property type="nucleotide sequence ID" value="NZ_BONK01000004.1"/>
</dbReference>
<dbReference type="InterPro" id="IPR017871">
    <property type="entry name" value="ABC_transporter-like_CS"/>
</dbReference>
<accession>A0A919TYQ1</accession>
<dbReference type="InterPro" id="IPR003593">
    <property type="entry name" value="AAA+_ATPase"/>
</dbReference>
<gene>
    <name evidence="11" type="primary">macB1</name>
    <name evidence="11" type="ORF">Cch01nite_15640</name>
</gene>
<dbReference type="PROSITE" id="PS50893">
    <property type="entry name" value="ABC_TRANSPORTER_2"/>
    <property type="match status" value="1"/>
</dbReference>
<dbReference type="PANTHER" id="PTHR24220:SF86">
    <property type="entry name" value="ABC TRANSPORTER ABCH.1"/>
    <property type="match status" value="1"/>
</dbReference>
<dbReference type="Proteomes" id="UP000632740">
    <property type="component" value="Unassembled WGS sequence"/>
</dbReference>
<keyword evidence="3 9" id="KW-0812">Transmembrane</keyword>
<dbReference type="PANTHER" id="PTHR24220">
    <property type="entry name" value="IMPORT ATP-BINDING PROTEIN"/>
    <property type="match status" value="1"/>
</dbReference>
<evidence type="ECO:0000256" key="4">
    <source>
        <dbReference type="ARBA" id="ARBA00022741"/>
    </source>
</evidence>
<keyword evidence="6 9" id="KW-1133">Transmembrane helix</keyword>
<keyword evidence="5 11" id="KW-0067">ATP-binding</keyword>
<dbReference type="InterPro" id="IPR003838">
    <property type="entry name" value="ABC3_permease_C"/>
</dbReference>
<dbReference type="InterPro" id="IPR027417">
    <property type="entry name" value="P-loop_NTPase"/>
</dbReference>
<dbReference type="InterPro" id="IPR003439">
    <property type="entry name" value="ABC_transporter-like_ATP-bd"/>
</dbReference>
<feature type="domain" description="ABC transporter" evidence="10">
    <location>
        <begin position="4"/>
        <end position="242"/>
    </location>
</feature>
<evidence type="ECO:0000256" key="5">
    <source>
        <dbReference type="ARBA" id="ARBA00022840"/>
    </source>
</evidence>
<evidence type="ECO:0000256" key="1">
    <source>
        <dbReference type="ARBA" id="ARBA00004429"/>
    </source>
</evidence>
<dbReference type="Pfam" id="PF00005">
    <property type="entry name" value="ABC_tran"/>
    <property type="match status" value="1"/>
</dbReference>
<sequence>MADLELSDVTQTFGGDSPVRALRGVSLTIRQGEFVAIEGPSGSGKSTLLNQLALLQAPTSGDYLIDGVSMTRASERRRARARSRLFGFVFQSFHLLDARPVVDSVELGLFYRGVPARERRRRALEALAAVGLSDKAWRLARHLSGGERQRAAVARALAVGAPLIVADEPTGNLDSRTSASVIGLLSALSEQGRTVVLVTHDHDVAAATPRQLVMRDGCLISDSGHARVDLADEPAGIQTAPGRDSHVRAVDLWVDALRSLAARPGKTGALVVAVGVAVGLAIATLGISETAAGQVSDRFDADRNVEVTVVDKGRAVDPFVPAGPAEVAARLGQLTGVQAAGALVDYGHHVSAGAGDRGVSTGQVYAATDGTIEAARLEVDWAARSHVLGPGQALLGTYAAEELDIGPLDAGAVVAVDGRELEVVGVITRSPREENLLAAVVLTDADANRLFAPHGDVAQLIVTVPGAAPQVARQAPLVVRPTDPEAVTVVLPPDPQRLRAGIESDLRTTLLVLTAVAVLASVVGLANSMVMSVIHRSAEFGLRRAIGARRKHVVLGVISEAMLIGLAGALIGLFLGIAAVLATTIAQRWQPVLDLRLVPVAIATGVVVGGVSGVVSALRAARIQPADALRT</sequence>
<name>A0A919TYQ1_9CELL</name>
<dbReference type="GO" id="GO:0016887">
    <property type="term" value="F:ATP hydrolysis activity"/>
    <property type="evidence" value="ECO:0007669"/>
    <property type="project" value="InterPro"/>
</dbReference>
<evidence type="ECO:0000256" key="6">
    <source>
        <dbReference type="ARBA" id="ARBA00022989"/>
    </source>
</evidence>
<keyword evidence="7 9" id="KW-0472">Membrane</keyword>
<feature type="transmembrane region" description="Helical" evidence="9">
    <location>
        <begin position="597"/>
        <end position="621"/>
    </location>
</feature>
<reference evidence="11" key="1">
    <citation type="submission" date="2021-01" db="EMBL/GenBank/DDBJ databases">
        <title>Whole genome shotgun sequence of Cellulomonas chitinilytica NBRC 110799.</title>
        <authorList>
            <person name="Komaki H."/>
            <person name="Tamura T."/>
        </authorList>
    </citation>
    <scope>NUCLEOTIDE SEQUENCE</scope>
    <source>
        <strain evidence="11">NBRC 110799</strain>
    </source>
</reference>
<feature type="transmembrane region" description="Helical" evidence="9">
    <location>
        <begin position="554"/>
        <end position="585"/>
    </location>
</feature>
<keyword evidence="2" id="KW-1003">Cell membrane</keyword>
<dbReference type="GO" id="GO:0005886">
    <property type="term" value="C:plasma membrane"/>
    <property type="evidence" value="ECO:0007669"/>
    <property type="project" value="UniProtKB-SubCell"/>
</dbReference>
<evidence type="ECO:0000256" key="8">
    <source>
        <dbReference type="ARBA" id="ARBA00038388"/>
    </source>
</evidence>
<dbReference type="GO" id="GO:0005524">
    <property type="term" value="F:ATP binding"/>
    <property type="evidence" value="ECO:0007669"/>
    <property type="project" value="UniProtKB-KW"/>
</dbReference>
<feature type="transmembrane region" description="Helical" evidence="9">
    <location>
        <begin position="510"/>
        <end position="534"/>
    </location>
</feature>
<dbReference type="GO" id="GO:0022857">
    <property type="term" value="F:transmembrane transporter activity"/>
    <property type="evidence" value="ECO:0007669"/>
    <property type="project" value="TreeGrafter"/>
</dbReference>
<dbReference type="Gene3D" id="3.40.50.300">
    <property type="entry name" value="P-loop containing nucleotide triphosphate hydrolases"/>
    <property type="match status" value="1"/>
</dbReference>
<dbReference type="Pfam" id="PF02687">
    <property type="entry name" value="FtsX"/>
    <property type="match status" value="1"/>
</dbReference>